<dbReference type="CDD" id="cd01949">
    <property type="entry name" value="GGDEF"/>
    <property type="match status" value="1"/>
</dbReference>
<comment type="catalytic activity">
    <reaction evidence="2">
        <text>2 GTP = 3',3'-c-di-GMP + 2 diphosphate</text>
        <dbReference type="Rhea" id="RHEA:24898"/>
        <dbReference type="ChEBI" id="CHEBI:33019"/>
        <dbReference type="ChEBI" id="CHEBI:37565"/>
        <dbReference type="ChEBI" id="CHEBI:58805"/>
        <dbReference type="EC" id="2.7.7.65"/>
    </reaction>
</comment>
<dbReference type="GO" id="GO:1902201">
    <property type="term" value="P:negative regulation of bacterial-type flagellum-dependent cell motility"/>
    <property type="evidence" value="ECO:0007669"/>
    <property type="project" value="TreeGrafter"/>
</dbReference>
<feature type="transmembrane region" description="Helical" evidence="3">
    <location>
        <begin position="143"/>
        <end position="167"/>
    </location>
</feature>
<dbReference type="PANTHER" id="PTHR45138">
    <property type="entry name" value="REGULATORY COMPONENTS OF SENSORY TRANSDUCTION SYSTEM"/>
    <property type="match status" value="1"/>
</dbReference>
<sequence>MNIELAHIMLFVSFFCCISLCIYSLKYKFTHLNFIFSLFTAAAAIYTLGYAFELMSVNLETMLFWSKIQYIGIPFLPGLLIAFTLCYTGYENKVTNFGYLIFFVIPVISFIARWSNQYHHLFYKNTAVFNSHLGPMLSFEPGIFYFINIIYLVFALSYCTVVFINYFLKTAFVYRMQSLLIIASLTIQWFTLIIYLSGTCPKYFDINPYMFTISAILYAFSIYRFSLFNIIPVAREVIFDEMNDAIIIINPEMQLIDFNKRCASLFNEINDKAIGKNIEQIFVSRPKIINSINNISVAEVEVIIENGTDRLFLELSFKSIKTVNKSSACTIITFHNITEKRILMQKLEKLATVDPLTGVINRRQLEIQADIEMKRSIRMNTPLSVLMFDIDHFKNVNDTWGHQCGDQVLKQFVVTILANIREIDCFGRFGGEEFIMIMPESNRNVATAIAERLRKIVEKTTLNIDGNMTSITVSIGISGRWNNENISMDSLIKYADNALYAAKQNGRNRVEIAELTLM</sequence>
<dbReference type="FunFam" id="3.30.70.270:FF:000001">
    <property type="entry name" value="Diguanylate cyclase domain protein"/>
    <property type="match status" value="1"/>
</dbReference>
<name>A0A1W1HFU0_9BACT</name>
<feature type="transmembrane region" description="Helical" evidence="3">
    <location>
        <begin position="71"/>
        <end position="90"/>
    </location>
</feature>
<feature type="transmembrane region" description="Helical" evidence="3">
    <location>
        <begin position="97"/>
        <end position="115"/>
    </location>
</feature>
<dbReference type="OrthoDB" id="9790367at2"/>
<evidence type="ECO:0000259" key="4">
    <source>
        <dbReference type="PROSITE" id="PS50887"/>
    </source>
</evidence>
<dbReference type="InterPro" id="IPR043128">
    <property type="entry name" value="Rev_trsase/Diguanyl_cyclase"/>
</dbReference>
<evidence type="ECO:0000256" key="3">
    <source>
        <dbReference type="SAM" id="Phobius"/>
    </source>
</evidence>
<reference evidence="5 6" key="1">
    <citation type="submission" date="2017-03" db="EMBL/GenBank/DDBJ databases">
        <authorList>
            <person name="Afonso C.L."/>
            <person name="Miller P.J."/>
            <person name="Scott M.A."/>
            <person name="Spackman E."/>
            <person name="Goraichik I."/>
            <person name="Dimitrov K.M."/>
            <person name="Suarez D.L."/>
            <person name="Swayne D.E."/>
        </authorList>
    </citation>
    <scope>NUCLEOTIDE SEQUENCE [LARGE SCALE GENOMIC DNA]</scope>
    <source>
        <strain evidence="5">PRJEB14757</strain>
    </source>
</reference>
<protein>
    <recommendedName>
        <fullName evidence="1">diguanylate cyclase</fullName>
        <ecNumber evidence="1">2.7.7.65</ecNumber>
    </recommendedName>
</protein>
<keyword evidence="3" id="KW-0472">Membrane</keyword>
<keyword evidence="3" id="KW-1133">Transmembrane helix</keyword>
<dbReference type="Gene3D" id="3.30.450.20">
    <property type="entry name" value="PAS domain"/>
    <property type="match status" value="1"/>
</dbReference>
<dbReference type="PROSITE" id="PS50887">
    <property type="entry name" value="GGDEF"/>
    <property type="match status" value="1"/>
</dbReference>
<feature type="transmembrane region" description="Helical" evidence="3">
    <location>
        <begin position="209"/>
        <end position="227"/>
    </location>
</feature>
<dbReference type="EMBL" id="FWEV01000224">
    <property type="protein sequence ID" value="SLM31347.1"/>
    <property type="molecule type" value="Genomic_DNA"/>
</dbReference>
<feature type="transmembrane region" description="Helical" evidence="3">
    <location>
        <begin position="32"/>
        <end position="51"/>
    </location>
</feature>
<evidence type="ECO:0000256" key="2">
    <source>
        <dbReference type="ARBA" id="ARBA00034247"/>
    </source>
</evidence>
<dbReference type="Proteomes" id="UP000191931">
    <property type="component" value="Unassembled WGS sequence"/>
</dbReference>
<keyword evidence="3" id="KW-0812">Transmembrane</keyword>
<dbReference type="PANTHER" id="PTHR45138:SF9">
    <property type="entry name" value="DIGUANYLATE CYCLASE DGCM-RELATED"/>
    <property type="match status" value="1"/>
</dbReference>
<gene>
    <name evidence="5" type="ORF">MTBBW1_300078</name>
</gene>
<evidence type="ECO:0000313" key="5">
    <source>
        <dbReference type="EMBL" id="SLM31347.1"/>
    </source>
</evidence>
<keyword evidence="6" id="KW-1185">Reference proteome</keyword>
<accession>A0A1W1HFU0</accession>
<dbReference type="Pfam" id="PF00990">
    <property type="entry name" value="GGDEF"/>
    <property type="match status" value="1"/>
</dbReference>
<dbReference type="AlphaFoldDB" id="A0A1W1HFU0"/>
<feature type="domain" description="GGDEF" evidence="4">
    <location>
        <begin position="381"/>
        <end position="515"/>
    </location>
</feature>
<proteinExistence type="predicted"/>
<dbReference type="Pfam" id="PF16927">
    <property type="entry name" value="HisKA_7TM"/>
    <property type="match status" value="1"/>
</dbReference>
<evidence type="ECO:0000256" key="1">
    <source>
        <dbReference type="ARBA" id="ARBA00012528"/>
    </source>
</evidence>
<feature type="transmembrane region" description="Helical" evidence="3">
    <location>
        <begin position="6"/>
        <end position="25"/>
    </location>
</feature>
<dbReference type="NCBIfam" id="TIGR00254">
    <property type="entry name" value="GGDEF"/>
    <property type="match status" value="1"/>
</dbReference>
<dbReference type="SUPFAM" id="SSF55785">
    <property type="entry name" value="PYP-like sensor domain (PAS domain)"/>
    <property type="match status" value="1"/>
</dbReference>
<evidence type="ECO:0000313" key="6">
    <source>
        <dbReference type="Proteomes" id="UP000191931"/>
    </source>
</evidence>
<dbReference type="SUPFAM" id="SSF55073">
    <property type="entry name" value="Nucleotide cyclase"/>
    <property type="match status" value="1"/>
</dbReference>
<dbReference type="GO" id="GO:0043709">
    <property type="term" value="P:cell adhesion involved in single-species biofilm formation"/>
    <property type="evidence" value="ECO:0007669"/>
    <property type="project" value="TreeGrafter"/>
</dbReference>
<dbReference type="EC" id="2.7.7.65" evidence="1"/>
<dbReference type="RefSeq" id="WP_080800030.1">
    <property type="nucleotide sequence ID" value="NZ_LT828541.1"/>
</dbReference>
<dbReference type="InterPro" id="IPR035965">
    <property type="entry name" value="PAS-like_dom_sf"/>
</dbReference>
<dbReference type="InterPro" id="IPR000160">
    <property type="entry name" value="GGDEF_dom"/>
</dbReference>
<feature type="transmembrane region" description="Helical" evidence="3">
    <location>
        <begin position="179"/>
        <end position="197"/>
    </location>
</feature>
<dbReference type="GO" id="GO:0052621">
    <property type="term" value="F:diguanylate cyclase activity"/>
    <property type="evidence" value="ECO:0007669"/>
    <property type="project" value="UniProtKB-EC"/>
</dbReference>
<dbReference type="GO" id="GO:0005886">
    <property type="term" value="C:plasma membrane"/>
    <property type="evidence" value="ECO:0007669"/>
    <property type="project" value="TreeGrafter"/>
</dbReference>
<organism evidence="5 6">
    <name type="scientific">Desulfamplus magnetovallimortis</name>
    <dbReference type="NCBI Taxonomy" id="1246637"/>
    <lineage>
        <taxon>Bacteria</taxon>
        <taxon>Pseudomonadati</taxon>
        <taxon>Thermodesulfobacteriota</taxon>
        <taxon>Desulfobacteria</taxon>
        <taxon>Desulfobacterales</taxon>
        <taxon>Desulfobacteraceae</taxon>
        <taxon>Desulfamplus</taxon>
    </lineage>
</organism>
<dbReference type="Gene3D" id="3.30.70.270">
    <property type="match status" value="1"/>
</dbReference>
<dbReference type="STRING" id="1246637.MTBBW1_300078"/>
<dbReference type="InterPro" id="IPR029787">
    <property type="entry name" value="Nucleotide_cyclase"/>
</dbReference>
<dbReference type="SMART" id="SM00267">
    <property type="entry name" value="GGDEF"/>
    <property type="match status" value="1"/>
</dbReference>
<dbReference type="InterPro" id="IPR050469">
    <property type="entry name" value="Diguanylate_Cyclase"/>
</dbReference>
<dbReference type="InterPro" id="IPR031621">
    <property type="entry name" value="HisKA_7TM"/>
</dbReference>